<comment type="cofactor">
    <cofactor evidence="2">
        <name>(6R)-L-erythro-5,6,7,8-tetrahydrobiopterin</name>
        <dbReference type="ChEBI" id="CHEBI:59560"/>
    </cofactor>
</comment>
<evidence type="ECO:0000256" key="4">
    <source>
        <dbReference type="ARBA" id="ARBA00001974"/>
    </source>
</evidence>
<gene>
    <name evidence="19" type="ORF">HGM15179_018869</name>
</gene>
<dbReference type="Gene3D" id="3.90.440.10">
    <property type="entry name" value="Nitric Oxide Synthase,Heme Domain,Chain A domain 2"/>
    <property type="match status" value="2"/>
</dbReference>
<keyword evidence="11" id="KW-0274">FAD</keyword>
<evidence type="ECO:0000256" key="6">
    <source>
        <dbReference type="ARBA" id="ARBA00012989"/>
    </source>
</evidence>
<evidence type="ECO:0000256" key="17">
    <source>
        <dbReference type="ARBA" id="ARBA00047419"/>
    </source>
</evidence>
<dbReference type="EMBL" id="SWJQ01001423">
    <property type="protein sequence ID" value="TRZ08241.1"/>
    <property type="molecule type" value="Genomic_DNA"/>
</dbReference>
<keyword evidence="13" id="KW-0112">Calmodulin-binding</keyword>
<evidence type="ECO:0000256" key="9">
    <source>
        <dbReference type="ARBA" id="ARBA00022643"/>
    </source>
</evidence>
<comment type="cofactor">
    <cofactor evidence="4">
        <name>FAD</name>
        <dbReference type="ChEBI" id="CHEBI:57692"/>
    </cofactor>
</comment>
<evidence type="ECO:0000256" key="3">
    <source>
        <dbReference type="ARBA" id="ARBA00001970"/>
    </source>
</evidence>
<dbReference type="InterPro" id="IPR044940">
    <property type="entry name" value="NOS_dom_2"/>
</dbReference>
<evidence type="ECO:0000256" key="16">
    <source>
        <dbReference type="ARBA" id="ARBA00029794"/>
    </source>
</evidence>
<evidence type="ECO:0000256" key="14">
    <source>
        <dbReference type="ARBA" id="ARBA00023002"/>
    </source>
</evidence>
<evidence type="ECO:0000256" key="13">
    <source>
        <dbReference type="ARBA" id="ARBA00022860"/>
    </source>
</evidence>
<dbReference type="Proteomes" id="UP000796761">
    <property type="component" value="Unassembled WGS sequence"/>
</dbReference>
<dbReference type="AlphaFoldDB" id="A0A8K1FYS3"/>
<evidence type="ECO:0000256" key="15">
    <source>
        <dbReference type="ARBA" id="ARBA00023004"/>
    </source>
</evidence>
<evidence type="ECO:0000256" key="5">
    <source>
        <dbReference type="ARBA" id="ARBA00006267"/>
    </source>
</evidence>
<evidence type="ECO:0000259" key="18">
    <source>
        <dbReference type="PROSITE" id="PS60001"/>
    </source>
</evidence>
<keyword evidence="10" id="KW-0479">Metal-binding</keyword>
<dbReference type="InterPro" id="IPR044943">
    <property type="entry name" value="NOS_dom_1"/>
</dbReference>
<comment type="catalytic activity">
    <reaction evidence="17">
        <text>2 L-arginine + 3 NADPH + 4 O2 + H(+) = 2 L-citrulline + 2 nitric oxide + 3 NADP(+) + 4 H2O</text>
        <dbReference type="Rhea" id="RHEA:19897"/>
        <dbReference type="ChEBI" id="CHEBI:15377"/>
        <dbReference type="ChEBI" id="CHEBI:15378"/>
        <dbReference type="ChEBI" id="CHEBI:15379"/>
        <dbReference type="ChEBI" id="CHEBI:16480"/>
        <dbReference type="ChEBI" id="CHEBI:32682"/>
        <dbReference type="ChEBI" id="CHEBI:57743"/>
        <dbReference type="ChEBI" id="CHEBI:57783"/>
        <dbReference type="ChEBI" id="CHEBI:58349"/>
        <dbReference type="EC" id="1.14.13.39"/>
    </reaction>
    <physiologicalReaction direction="left-to-right" evidence="17">
        <dbReference type="Rhea" id="RHEA:19898"/>
    </physiologicalReaction>
</comment>
<dbReference type="InterPro" id="IPR036119">
    <property type="entry name" value="NOS_N_sf"/>
</dbReference>
<feature type="domain" description="Nitric oxide synthase (NOS)" evidence="18">
    <location>
        <begin position="153"/>
        <end position="160"/>
    </location>
</feature>
<accession>A0A8K1FYS3</accession>
<keyword evidence="9" id="KW-0288">FMN</keyword>
<dbReference type="PROSITE" id="PS60001">
    <property type="entry name" value="NOS"/>
    <property type="match status" value="2"/>
</dbReference>
<evidence type="ECO:0000256" key="7">
    <source>
        <dbReference type="ARBA" id="ARBA00022617"/>
    </source>
</evidence>
<dbReference type="GO" id="GO:0005516">
    <property type="term" value="F:calmodulin binding"/>
    <property type="evidence" value="ECO:0007669"/>
    <property type="project" value="UniProtKB-KW"/>
</dbReference>
<evidence type="ECO:0000313" key="20">
    <source>
        <dbReference type="Proteomes" id="UP000796761"/>
    </source>
</evidence>
<sequence length="326" mass="36289">MVWGFGAGLGGEGKEGPCSAQRCLGSLVLPRPLPAPTPEGTRPPEELLGLARDFITQYYVSLRRENSPAHTQRLREVAADIAGSGWYRLREPELTFGAKQAWRNAARCVGRIQWNKLQRLREVAADIAGSGWYRLREPELTFGAKQAWRNAARCVGRIQWNKLQVFDARDCAGLGEMFSLLCSHIQFATNRGNIRSAITIFPPRAPGRGDFRIWNPQLIRYAGYRQPDGSVRGDPANVDITELCIQHGWTPGGGRFDVLPLLLQSPEESPELFPLPPELLCIQHGWTPGGGRFDVLPLLLQSPEESPELFPLPPELVLEVPLHHPT</sequence>
<dbReference type="PANTHER" id="PTHR43410:SF1">
    <property type="entry name" value="NITRIC OXIDE SYNTHASE"/>
    <property type="match status" value="1"/>
</dbReference>
<organism evidence="19 20">
    <name type="scientific">Zosterops borbonicus</name>
    <dbReference type="NCBI Taxonomy" id="364589"/>
    <lineage>
        <taxon>Eukaryota</taxon>
        <taxon>Metazoa</taxon>
        <taxon>Chordata</taxon>
        <taxon>Craniata</taxon>
        <taxon>Vertebrata</taxon>
        <taxon>Euteleostomi</taxon>
        <taxon>Archelosauria</taxon>
        <taxon>Archosauria</taxon>
        <taxon>Dinosauria</taxon>
        <taxon>Saurischia</taxon>
        <taxon>Theropoda</taxon>
        <taxon>Coelurosauria</taxon>
        <taxon>Aves</taxon>
        <taxon>Neognathae</taxon>
        <taxon>Neoaves</taxon>
        <taxon>Telluraves</taxon>
        <taxon>Australaves</taxon>
        <taxon>Passeriformes</taxon>
        <taxon>Sylvioidea</taxon>
        <taxon>Zosteropidae</taxon>
        <taxon>Zosterops</taxon>
    </lineage>
</organism>
<evidence type="ECO:0000256" key="1">
    <source>
        <dbReference type="ARBA" id="ARBA00001917"/>
    </source>
</evidence>
<dbReference type="Gene3D" id="3.90.340.10">
    <property type="entry name" value="Nitric Oxide Synthase, Chain A, domain 1"/>
    <property type="match status" value="1"/>
</dbReference>
<keyword evidence="7" id="KW-0349">Heme</keyword>
<keyword evidence="12" id="KW-0521">NADP</keyword>
<evidence type="ECO:0000256" key="8">
    <source>
        <dbReference type="ARBA" id="ARBA00022630"/>
    </source>
</evidence>
<evidence type="ECO:0000313" key="19">
    <source>
        <dbReference type="EMBL" id="TRZ08241.1"/>
    </source>
</evidence>
<comment type="caution">
    <text evidence="19">The sequence shown here is derived from an EMBL/GenBank/DDBJ whole genome shotgun (WGS) entry which is preliminary data.</text>
</comment>
<comment type="cofactor">
    <cofactor evidence="3">
        <name>heme b</name>
        <dbReference type="ChEBI" id="CHEBI:60344"/>
    </cofactor>
</comment>
<dbReference type="GO" id="GO:0006809">
    <property type="term" value="P:nitric oxide biosynthetic process"/>
    <property type="evidence" value="ECO:0007669"/>
    <property type="project" value="InterPro"/>
</dbReference>
<evidence type="ECO:0000256" key="2">
    <source>
        <dbReference type="ARBA" id="ARBA00001950"/>
    </source>
</evidence>
<dbReference type="Pfam" id="PF02898">
    <property type="entry name" value="NO_synthase"/>
    <property type="match status" value="2"/>
</dbReference>
<name>A0A8K1FYS3_9PASS</name>
<keyword evidence="15" id="KW-0408">Iron</keyword>
<evidence type="ECO:0000256" key="11">
    <source>
        <dbReference type="ARBA" id="ARBA00022827"/>
    </source>
</evidence>
<evidence type="ECO:0000256" key="12">
    <source>
        <dbReference type="ARBA" id="ARBA00022857"/>
    </source>
</evidence>
<keyword evidence="20" id="KW-1185">Reference proteome</keyword>
<dbReference type="GO" id="GO:0004517">
    <property type="term" value="F:nitric-oxide synthase activity"/>
    <property type="evidence" value="ECO:0007669"/>
    <property type="project" value="UniProtKB-EC"/>
</dbReference>
<reference evidence="19" key="1">
    <citation type="submission" date="2019-04" db="EMBL/GenBank/DDBJ databases">
        <title>Genome assembly of Zosterops borbonicus 15179.</title>
        <authorList>
            <person name="Leroy T."/>
            <person name="Anselmetti Y."/>
            <person name="Tilak M.-K."/>
            <person name="Nabholz B."/>
        </authorList>
    </citation>
    <scope>NUCLEOTIDE SEQUENCE</scope>
    <source>
        <strain evidence="19">HGM_15179</strain>
        <tissue evidence="19">Muscle</tissue>
    </source>
</reference>
<protein>
    <recommendedName>
        <fullName evidence="6">nitric-oxide synthase (NADPH)</fullName>
        <ecNumber evidence="6">1.14.13.39</ecNumber>
    </recommendedName>
    <alternativeName>
        <fullName evidence="16">Constitutive NOS</fullName>
    </alternativeName>
</protein>
<dbReference type="InterPro" id="IPR050607">
    <property type="entry name" value="NOS"/>
</dbReference>
<dbReference type="SUPFAM" id="SSF56512">
    <property type="entry name" value="Nitric oxide (NO) synthase oxygenase domain"/>
    <property type="match status" value="3"/>
</dbReference>
<keyword evidence="8" id="KW-0285">Flavoprotein</keyword>
<feature type="domain" description="Nitric oxide synthase (NOS)" evidence="18">
    <location>
        <begin position="107"/>
        <end position="114"/>
    </location>
</feature>
<dbReference type="EC" id="1.14.13.39" evidence="6"/>
<comment type="similarity">
    <text evidence="5">Belongs to the NOS family.</text>
</comment>
<comment type="cofactor">
    <cofactor evidence="1">
        <name>FMN</name>
        <dbReference type="ChEBI" id="CHEBI:58210"/>
    </cofactor>
</comment>
<keyword evidence="14" id="KW-0560">Oxidoreductase</keyword>
<evidence type="ECO:0000256" key="10">
    <source>
        <dbReference type="ARBA" id="ARBA00022723"/>
    </source>
</evidence>
<proteinExistence type="inferred from homology"/>
<dbReference type="InterPro" id="IPR004030">
    <property type="entry name" value="NOS_N"/>
</dbReference>
<dbReference type="GO" id="GO:0046872">
    <property type="term" value="F:metal ion binding"/>
    <property type="evidence" value="ECO:0007669"/>
    <property type="project" value="UniProtKB-KW"/>
</dbReference>
<dbReference type="FunFam" id="3.90.440.10:FF:000001">
    <property type="entry name" value="Endothelial nitric oxide synthase"/>
    <property type="match status" value="1"/>
</dbReference>
<dbReference type="PANTHER" id="PTHR43410">
    <property type="entry name" value="NITRIC OXIDE SYNTHASE OXYGENASE"/>
    <property type="match status" value="1"/>
</dbReference>
<dbReference type="OrthoDB" id="1856718at2759"/>